<gene>
    <name evidence="4" type="ORF">WICMUC_003346</name>
</gene>
<feature type="region of interest" description="Disordered" evidence="2">
    <location>
        <begin position="466"/>
        <end position="490"/>
    </location>
</feature>
<feature type="compositionally biased region" description="Acidic residues" evidence="2">
    <location>
        <begin position="735"/>
        <end position="757"/>
    </location>
</feature>
<dbReference type="InterPro" id="IPR012583">
    <property type="entry name" value="RIX1_N"/>
</dbReference>
<feature type="coiled-coil region" evidence="1">
    <location>
        <begin position="605"/>
        <end position="632"/>
    </location>
</feature>
<dbReference type="Pfam" id="PF08167">
    <property type="entry name" value="RIX1"/>
    <property type="match status" value="1"/>
</dbReference>
<accession>A0A9P8PLR9</accession>
<dbReference type="Proteomes" id="UP000769528">
    <property type="component" value="Unassembled WGS sequence"/>
</dbReference>
<protein>
    <recommendedName>
        <fullName evidence="3">Pre-rRNA-processing protein RIX1 N-terminal domain-containing protein</fullName>
    </recommendedName>
</protein>
<evidence type="ECO:0000313" key="4">
    <source>
        <dbReference type="EMBL" id="KAH3674381.1"/>
    </source>
</evidence>
<reference evidence="4" key="2">
    <citation type="submission" date="2021-01" db="EMBL/GenBank/DDBJ databases">
        <authorList>
            <person name="Schikora-Tamarit M.A."/>
        </authorList>
    </citation>
    <scope>NUCLEOTIDE SEQUENCE</scope>
    <source>
        <strain evidence="4">CBS6341</strain>
    </source>
</reference>
<evidence type="ECO:0000259" key="3">
    <source>
        <dbReference type="Pfam" id="PF08167"/>
    </source>
</evidence>
<feature type="domain" description="Pre-rRNA-processing protein RIX1 N-terminal" evidence="3">
    <location>
        <begin position="8"/>
        <end position="185"/>
    </location>
</feature>
<proteinExistence type="predicted"/>
<reference evidence="4" key="1">
    <citation type="journal article" date="2021" name="Open Biol.">
        <title>Shared evolutionary footprints suggest mitochondrial oxidative damage underlies multiple complex I losses in fungi.</title>
        <authorList>
            <person name="Schikora-Tamarit M.A."/>
            <person name="Marcet-Houben M."/>
            <person name="Nosek J."/>
            <person name="Gabaldon T."/>
        </authorList>
    </citation>
    <scope>NUCLEOTIDE SEQUENCE</scope>
    <source>
        <strain evidence="4">CBS6341</strain>
    </source>
</reference>
<dbReference type="OrthoDB" id="20900at2759"/>
<name>A0A9P8PLR9_9ASCO</name>
<keyword evidence="1" id="KW-0175">Coiled coil</keyword>
<sequence>MSELSISIILDILNQPNPNNLKIILKTFHSSSNLLNRLNKSELNHLISKINQLLTSSNEFNVWYGLHLVQIISFNPIILSNSGNLFLINTIKLINHKSQLILKNTCLTISNIIQNIRGKPSLTREILTPNLSNLIALLIENLNRDIESILPILIDLQLKNITTFKPFLNKLELKLLNFLQNDQFDEIFTSNLQKLICKSYAYLYLNNTGNNNRSTNIQSLPDDQWRLKIFHIIDEIKDVLMIYNNLIELNQDSNLMDQLNSINNIVDKNSYKKIFDSIKIDLNSSYLTILQISKRLGILLKILENFIISSTPFALRIPLGLIIKLLTIIISISNRYIPIKREFNSNSELIKIISIDLNKSQIHSIKLIKNLIICYKFNILSSINLIWSSLEIFIPLKIVKNGDKNLFKIDQDACLTLEIELLTLLETSCEMLKLNSNLKDYEVINKLIDVSIILLSKRSSLDELIGKQQQSSGNNKQRKNKRKNKDSTPLSDILSHSELFEINPSKRTISTILKFFTIILSNLNKLSIDYRIKIIRYIISTSLKQYLNNGIISSNNIKFLENLIIYPNDLENYINLSIVKNILPNNEILSLLTNPRFPILDIKYRQKLNDTVNEEEDEEEEEKEVIEQEDNIQDLKPTLLDEINKRQELNVQESNKIDITFKSDEELKQINNSNNKSNILIFDQDKTSINIEEDKRSLDDEEITPSKRLKIDDDSNEIPITIKSSITQELKNNDQDEEDGSDFEIPDIDIGSDDDDE</sequence>
<evidence type="ECO:0000256" key="1">
    <source>
        <dbReference type="SAM" id="Coils"/>
    </source>
</evidence>
<dbReference type="EMBL" id="JAEUBF010000860">
    <property type="protein sequence ID" value="KAH3674381.1"/>
    <property type="molecule type" value="Genomic_DNA"/>
</dbReference>
<dbReference type="AlphaFoldDB" id="A0A9P8PLR9"/>
<evidence type="ECO:0000313" key="5">
    <source>
        <dbReference type="Proteomes" id="UP000769528"/>
    </source>
</evidence>
<evidence type="ECO:0000256" key="2">
    <source>
        <dbReference type="SAM" id="MobiDB-lite"/>
    </source>
</evidence>
<keyword evidence="5" id="KW-1185">Reference proteome</keyword>
<feature type="compositionally biased region" description="Low complexity" evidence="2">
    <location>
        <begin position="466"/>
        <end position="475"/>
    </location>
</feature>
<comment type="caution">
    <text evidence="4">The sequence shown here is derived from an EMBL/GenBank/DDBJ whole genome shotgun (WGS) entry which is preliminary data.</text>
</comment>
<feature type="region of interest" description="Disordered" evidence="2">
    <location>
        <begin position="723"/>
        <end position="757"/>
    </location>
</feature>
<organism evidence="4 5">
    <name type="scientific">Wickerhamomyces mucosus</name>
    <dbReference type="NCBI Taxonomy" id="1378264"/>
    <lineage>
        <taxon>Eukaryota</taxon>
        <taxon>Fungi</taxon>
        <taxon>Dikarya</taxon>
        <taxon>Ascomycota</taxon>
        <taxon>Saccharomycotina</taxon>
        <taxon>Saccharomycetes</taxon>
        <taxon>Phaffomycetales</taxon>
        <taxon>Wickerhamomycetaceae</taxon>
        <taxon>Wickerhamomyces</taxon>
    </lineage>
</organism>